<evidence type="ECO:0000313" key="2">
    <source>
        <dbReference type="EMBL" id="BBO22522.1"/>
    </source>
</evidence>
<dbReference type="KEGG" id="npy:NPRO_01170"/>
<dbReference type="InterPro" id="IPR041916">
    <property type="entry name" value="Anti_sigma_zinc_sf"/>
</dbReference>
<accession>A0A809RS46</accession>
<dbReference type="EMBL" id="AP021858">
    <property type="protein sequence ID" value="BBO22522.1"/>
    <property type="molecule type" value="Genomic_DNA"/>
</dbReference>
<name>A0A809RS46_9BACT</name>
<dbReference type="Pfam" id="PF13490">
    <property type="entry name" value="zf-HC2"/>
    <property type="match status" value="1"/>
</dbReference>
<dbReference type="AlphaFoldDB" id="A0A809RS46"/>
<dbReference type="Gene3D" id="1.10.10.1320">
    <property type="entry name" value="Anti-sigma factor, zinc-finger domain"/>
    <property type="match status" value="1"/>
</dbReference>
<sequence length="82" mass="9307">MFPESTQPYQAEESCADVRDLLHALIENDLDEDDAKWVLQHLAECDECREALKQHAKLSGLVLRHLPWLGMAHFGQRGATAH</sequence>
<evidence type="ECO:0000313" key="3">
    <source>
        <dbReference type="Proteomes" id="UP000662873"/>
    </source>
</evidence>
<protein>
    <recommendedName>
        <fullName evidence="1">Putative zinc-finger domain-containing protein</fullName>
    </recommendedName>
</protein>
<feature type="domain" description="Putative zinc-finger" evidence="1">
    <location>
        <begin position="15"/>
        <end position="49"/>
    </location>
</feature>
<reference evidence="2" key="1">
    <citation type="journal article" name="DNA Res.">
        <title>The physiological potential of anammox bacteria as revealed by their core genome structure.</title>
        <authorList>
            <person name="Okubo T."/>
            <person name="Toyoda A."/>
            <person name="Fukuhara K."/>
            <person name="Uchiyama I."/>
            <person name="Harigaya Y."/>
            <person name="Kuroiwa M."/>
            <person name="Suzuki T."/>
            <person name="Murakami Y."/>
            <person name="Suwa Y."/>
            <person name="Takami H."/>
        </authorList>
    </citation>
    <scope>NUCLEOTIDE SEQUENCE</scope>
    <source>
        <strain evidence="2">317325-2</strain>
    </source>
</reference>
<organism evidence="2 3">
    <name type="scientific">Candidatus Nitrosymbiomonas proteolyticus</name>
    <dbReference type="NCBI Taxonomy" id="2608984"/>
    <lineage>
        <taxon>Bacteria</taxon>
        <taxon>Bacillati</taxon>
        <taxon>Armatimonadota</taxon>
        <taxon>Armatimonadota incertae sedis</taxon>
        <taxon>Candidatus Nitrosymbiomonas</taxon>
    </lineage>
</organism>
<gene>
    <name evidence="2" type="ORF">NPRO_01170</name>
</gene>
<dbReference type="InterPro" id="IPR027383">
    <property type="entry name" value="Znf_put"/>
</dbReference>
<proteinExistence type="predicted"/>
<evidence type="ECO:0000259" key="1">
    <source>
        <dbReference type="Pfam" id="PF13490"/>
    </source>
</evidence>
<dbReference type="Proteomes" id="UP000662873">
    <property type="component" value="Chromosome"/>
</dbReference>